<organism evidence="1 2">
    <name type="scientific">Vulcaniibacterium thermophilum</name>
    <dbReference type="NCBI Taxonomy" id="1169913"/>
    <lineage>
        <taxon>Bacteria</taxon>
        <taxon>Pseudomonadati</taxon>
        <taxon>Pseudomonadota</taxon>
        <taxon>Gammaproteobacteria</taxon>
        <taxon>Lysobacterales</taxon>
        <taxon>Lysobacteraceae</taxon>
        <taxon>Vulcaniibacterium</taxon>
    </lineage>
</organism>
<dbReference type="AlphaFoldDB" id="A0A919DDW9"/>
<dbReference type="Proteomes" id="UP000636453">
    <property type="component" value="Unassembled WGS sequence"/>
</dbReference>
<accession>A0A919DDW9</accession>
<sequence>MGPFAPSGAGRVRSAKRWRWGNREMVAPGRGAGNRRARARGASIACALRAMRQRRVEAAAYTNGLDPVALRSRIFR</sequence>
<evidence type="ECO:0000313" key="1">
    <source>
        <dbReference type="EMBL" id="GHE39490.1"/>
    </source>
</evidence>
<keyword evidence="2" id="KW-1185">Reference proteome</keyword>
<comment type="caution">
    <text evidence="1">The sequence shown here is derived from an EMBL/GenBank/DDBJ whole genome shotgun (WGS) entry which is preliminary data.</text>
</comment>
<name>A0A919DDW9_9GAMM</name>
<reference evidence="1" key="1">
    <citation type="journal article" date="2014" name="Int. J. Syst. Evol. Microbiol.">
        <title>Complete genome sequence of Corynebacterium casei LMG S-19264T (=DSM 44701T), isolated from a smear-ripened cheese.</title>
        <authorList>
            <consortium name="US DOE Joint Genome Institute (JGI-PGF)"/>
            <person name="Walter F."/>
            <person name="Albersmeier A."/>
            <person name="Kalinowski J."/>
            <person name="Ruckert C."/>
        </authorList>
    </citation>
    <scope>NUCLEOTIDE SEQUENCE</scope>
    <source>
        <strain evidence="1">KCTC 32020</strain>
    </source>
</reference>
<reference evidence="1" key="2">
    <citation type="submission" date="2020-09" db="EMBL/GenBank/DDBJ databases">
        <authorList>
            <person name="Sun Q."/>
            <person name="Kim S."/>
        </authorList>
    </citation>
    <scope>NUCLEOTIDE SEQUENCE</scope>
    <source>
        <strain evidence="1">KCTC 32020</strain>
    </source>
</reference>
<proteinExistence type="predicted"/>
<evidence type="ECO:0000313" key="2">
    <source>
        <dbReference type="Proteomes" id="UP000636453"/>
    </source>
</evidence>
<gene>
    <name evidence="1" type="ORF">GCM10007167_22070</name>
</gene>
<dbReference type="EMBL" id="BNCF01000012">
    <property type="protein sequence ID" value="GHE39490.1"/>
    <property type="molecule type" value="Genomic_DNA"/>
</dbReference>
<protein>
    <submittedName>
        <fullName evidence="1">Uncharacterized protein</fullName>
    </submittedName>
</protein>